<organism evidence="2 3">
    <name type="scientific">Kribbella caucasensis</name>
    <dbReference type="NCBI Taxonomy" id="2512215"/>
    <lineage>
        <taxon>Bacteria</taxon>
        <taxon>Bacillati</taxon>
        <taxon>Actinomycetota</taxon>
        <taxon>Actinomycetes</taxon>
        <taxon>Propionibacteriales</taxon>
        <taxon>Kribbellaceae</taxon>
        <taxon>Kribbella</taxon>
    </lineage>
</organism>
<sequence>MSTRDGNRERSIDLGAALVTVAAMANHARGRSVPVHQTADPDDIHAVGYGPLEVPHVPRGLRRNANAQGDFGAGRALELSSDAPLSNVGVRDWYRRTME</sequence>
<evidence type="ECO:0000256" key="1">
    <source>
        <dbReference type="SAM" id="MobiDB-lite"/>
    </source>
</evidence>
<dbReference type="AlphaFoldDB" id="A0A4R6K7G9"/>
<proteinExistence type="predicted"/>
<dbReference type="Proteomes" id="UP000295388">
    <property type="component" value="Unassembled WGS sequence"/>
</dbReference>
<evidence type="ECO:0000313" key="2">
    <source>
        <dbReference type="EMBL" id="TDO45477.1"/>
    </source>
</evidence>
<comment type="caution">
    <text evidence="2">The sequence shown here is derived from an EMBL/GenBank/DDBJ whole genome shotgun (WGS) entry which is preliminary data.</text>
</comment>
<reference evidence="2 3" key="1">
    <citation type="submission" date="2019-03" db="EMBL/GenBank/DDBJ databases">
        <title>Genomic Encyclopedia of Type Strains, Phase III (KMG-III): the genomes of soil and plant-associated and newly described type strains.</title>
        <authorList>
            <person name="Whitman W."/>
        </authorList>
    </citation>
    <scope>NUCLEOTIDE SEQUENCE [LARGE SCALE GENOMIC DNA]</scope>
    <source>
        <strain evidence="2 3">VKM Ac-2527</strain>
    </source>
</reference>
<feature type="region of interest" description="Disordered" evidence="1">
    <location>
        <begin position="29"/>
        <end position="51"/>
    </location>
</feature>
<evidence type="ECO:0000313" key="3">
    <source>
        <dbReference type="Proteomes" id="UP000295388"/>
    </source>
</evidence>
<name>A0A4R6K7G9_9ACTN</name>
<protein>
    <submittedName>
        <fullName evidence="2">Uncharacterized protein</fullName>
    </submittedName>
</protein>
<keyword evidence="3" id="KW-1185">Reference proteome</keyword>
<dbReference type="EMBL" id="SNWQ01000013">
    <property type="protein sequence ID" value="TDO45477.1"/>
    <property type="molecule type" value="Genomic_DNA"/>
</dbReference>
<gene>
    <name evidence="2" type="ORF">EV643_113250</name>
</gene>
<accession>A0A4R6K7G9</accession>